<keyword evidence="3" id="KW-1185">Reference proteome</keyword>
<gene>
    <name evidence="2" type="ORF">NA56DRAFT_649384</name>
</gene>
<organism evidence="2 3">
    <name type="scientific">Hyaloscypha hepaticicola</name>
    <dbReference type="NCBI Taxonomy" id="2082293"/>
    <lineage>
        <taxon>Eukaryota</taxon>
        <taxon>Fungi</taxon>
        <taxon>Dikarya</taxon>
        <taxon>Ascomycota</taxon>
        <taxon>Pezizomycotina</taxon>
        <taxon>Leotiomycetes</taxon>
        <taxon>Helotiales</taxon>
        <taxon>Hyaloscyphaceae</taxon>
        <taxon>Hyaloscypha</taxon>
    </lineage>
</organism>
<proteinExistence type="predicted"/>
<dbReference type="PANTHER" id="PTHR21974">
    <property type="entry name" value="RE15880P"/>
    <property type="match status" value="1"/>
</dbReference>
<sequence>MSDENSIREAVCTWASRNTCLLLRLSMLSEAHNDYNAQLTYVNRLQESIREQNVELRRVQEEVETRFKVHKSFCDRIAPRIFHRTVQAQEKYEANSSKAEEEYFEALGAQSRAKARRVQLESDLEEAVRTEGELKTVVQEHDEVRNEIDELYERLFGGPTPGFPEEDVAEDAVKTAKAENEATKERIRRSREALRLLNLAQERLQYVEKYLTNAYRLGKKMVLFVDDTFNSVRFGNKKRSEAMNAIRDTHTACLSAEAVLRKETLIQQLESAKVYMDKSHSRDAILSAISAAHDIVSEARKSLRQLIEEVRQERDALADINKTAKQLEYATQELWLVRQEIFEKVAGFGQAPPCYSYDKPAPDYSSIVGEVHEQVHGCQIEMEV</sequence>
<accession>A0A2J6PR71</accession>
<feature type="coiled-coil region" evidence="1">
    <location>
        <begin position="110"/>
        <end position="193"/>
    </location>
</feature>
<evidence type="ECO:0000313" key="2">
    <source>
        <dbReference type="EMBL" id="PMD16517.1"/>
    </source>
</evidence>
<dbReference type="OrthoDB" id="2562743at2759"/>
<reference evidence="2 3" key="1">
    <citation type="submission" date="2016-05" db="EMBL/GenBank/DDBJ databases">
        <title>A degradative enzymes factory behind the ericoid mycorrhizal symbiosis.</title>
        <authorList>
            <consortium name="DOE Joint Genome Institute"/>
            <person name="Martino E."/>
            <person name="Morin E."/>
            <person name="Grelet G."/>
            <person name="Kuo A."/>
            <person name="Kohler A."/>
            <person name="Daghino S."/>
            <person name="Barry K."/>
            <person name="Choi C."/>
            <person name="Cichocki N."/>
            <person name="Clum A."/>
            <person name="Copeland A."/>
            <person name="Hainaut M."/>
            <person name="Haridas S."/>
            <person name="Labutti K."/>
            <person name="Lindquist E."/>
            <person name="Lipzen A."/>
            <person name="Khouja H.-R."/>
            <person name="Murat C."/>
            <person name="Ohm R."/>
            <person name="Olson A."/>
            <person name="Spatafora J."/>
            <person name="Veneault-Fourrey C."/>
            <person name="Henrissat B."/>
            <person name="Grigoriev I."/>
            <person name="Martin F."/>
            <person name="Perotto S."/>
        </authorList>
    </citation>
    <scope>NUCLEOTIDE SEQUENCE [LARGE SCALE GENOMIC DNA]</scope>
    <source>
        <strain evidence="2 3">UAMH 7357</strain>
    </source>
</reference>
<dbReference type="AlphaFoldDB" id="A0A2J6PR71"/>
<keyword evidence="1" id="KW-0175">Coiled coil</keyword>
<evidence type="ECO:0000313" key="3">
    <source>
        <dbReference type="Proteomes" id="UP000235672"/>
    </source>
</evidence>
<dbReference type="EMBL" id="KZ613505">
    <property type="protein sequence ID" value="PMD16517.1"/>
    <property type="molecule type" value="Genomic_DNA"/>
</dbReference>
<dbReference type="PANTHER" id="PTHR21974:SF2">
    <property type="entry name" value="RE15880P"/>
    <property type="match status" value="1"/>
</dbReference>
<feature type="coiled-coil region" evidence="1">
    <location>
        <begin position="293"/>
        <end position="327"/>
    </location>
</feature>
<name>A0A2J6PR71_9HELO</name>
<protein>
    <submittedName>
        <fullName evidence="2">Uncharacterized protein</fullName>
    </submittedName>
</protein>
<dbReference type="STRING" id="1745343.A0A2J6PR71"/>
<evidence type="ECO:0000256" key="1">
    <source>
        <dbReference type="SAM" id="Coils"/>
    </source>
</evidence>
<dbReference type="Proteomes" id="UP000235672">
    <property type="component" value="Unassembled WGS sequence"/>
</dbReference>